<feature type="compositionally biased region" description="Polar residues" evidence="1">
    <location>
        <begin position="839"/>
        <end position="853"/>
    </location>
</feature>
<dbReference type="PANTHER" id="PTHR15821:SF0">
    <property type="entry name" value="TRANSCRIPTIONAL ACTIVATOR MN1"/>
    <property type="match status" value="1"/>
</dbReference>
<dbReference type="InterPro" id="IPR037644">
    <property type="entry name" value="MN1"/>
</dbReference>
<proteinExistence type="predicted"/>
<feature type="compositionally biased region" description="Basic and acidic residues" evidence="1">
    <location>
        <begin position="1040"/>
        <end position="1051"/>
    </location>
</feature>
<feature type="compositionally biased region" description="Pro residues" evidence="1">
    <location>
        <begin position="328"/>
        <end position="342"/>
    </location>
</feature>
<feature type="region of interest" description="Disordered" evidence="1">
    <location>
        <begin position="192"/>
        <end position="229"/>
    </location>
</feature>
<dbReference type="OrthoDB" id="9881263at2759"/>
<feature type="compositionally biased region" description="Gly residues" evidence="1">
    <location>
        <begin position="745"/>
        <end position="754"/>
    </location>
</feature>
<evidence type="ECO:0000256" key="1">
    <source>
        <dbReference type="SAM" id="MobiDB-lite"/>
    </source>
</evidence>
<feature type="region of interest" description="Disordered" evidence="1">
    <location>
        <begin position="524"/>
        <end position="560"/>
    </location>
</feature>
<dbReference type="EMBL" id="SWJQ01000082">
    <property type="protein sequence ID" value="TRZ23131.1"/>
    <property type="molecule type" value="Genomic_DNA"/>
</dbReference>
<feature type="compositionally biased region" description="Low complexity" evidence="1">
    <location>
        <begin position="594"/>
        <end position="612"/>
    </location>
</feature>
<gene>
    <name evidence="2" type="ORF">HGM15179_003985</name>
</gene>
<feature type="compositionally biased region" description="Polar residues" evidence="1">
    <location>
        <begin position="863"/>
        <end position="885"/>
    </location>
</feature>
<feature type="compositionally biased region" description="Polar residues" evidence="1">
    <location>
        <begin position="348"/>
        <end position="359"/>
    </location>
</feature>
<protein>
    <recommendedName>
        <fullName evidence="4">MN1 protein</fullName>
    </recommendedName>
</protein>
<feature type="compositionally biased region" description="Low complexity" evidence="1">
    <location>
        <begin position="786"/>
        <end position="805"/>
    </location>
</feature>
<feature type="region of interest" description="Disordered" evidence="1">
    <location>
        <begin position="594"/>
        <end position="635"/>
    </location>
</feature>
<dbReference type="AlphaFoldDB" id="A0A8K1LRC9"/>
<feature type="region of interest" description="Disordered" evidence="1">
    <location>
        <begin position="682"/>
        <end position="944"/>
    </location>
</feature>
<feature type="compositionally biased region" description="Low complexity" evidence="1">
    <location>
        <begin position="912"/>
        <end position="921"/>
    </location>
</feature>
<dbReference type="PANTHER" id="PTHR15821">
    <property type="entry name" value="PROTEIN MN1"/>
    <property type="match status" value="1"/>
</dbReference>
<keyword evidence="3" id="KW-1185">Reference proteome</keyword>
<dbReference type="Proteomes" id="UP000796761">
    <property type="component" value="Unassembled WGS sequence"/>
</dbReference>
<feature type="region of interest" description="Disordered" evidence="1">
    <location>
        <begin position="251"/>
        <end position="276"/>
    </location>
</feature>
<feature type="region of interest" description="Disordered" evidence="1">
    <location>
        <begin position="1037"/>
        <end position="1059"/>
    </location>
</feature>
<organism evidence="2 3">
    <name type="scientific">Zosterops borbonicus</name>
    <dbReference type="NCBI Taxonomy" id="364589"/>
    <lineage>
        <taxon>Eukaryota</taxon>
        <taxon>Metazoa</taxon>
        <taxon>Chordata</taxon>
        <taxon>Craniata</taxon>
        <taxon>Vertebrata</taxon>
        <taxon>Euteleostomi</taxon>
        <taxon>Archelosauria</taxon>
        <taxon>Archosauria</taxon>
        <taxon>Dinosauria</taxon>
        <taxon>Saurischia</taxon>
        <taxon>Theropoda</taxon>
        <taxon>Coelurosauria</taxon>
        <taxon>Aves</taxon>
        <taxon>Neognathae</taxon>
        <taxon>Neoaves</taxon>
        <taxon>Telluraves</taxon>
        <taxon>Australaves</taxon>
        <taxon>Passeriformes</taxon>
        <taxon>Sylvioidea</taxon>
        <taxon>Zosteropidae</taxon>
        <taxon>Zosterops</taxon>
    </lineage>
</organism>
<comment type="caution">
    <text evidence="2">The sequence shown here is derived from an EMBL/GenBank/DDBJ whole genome shotgun (WGS) entry which is preliminary data.</text>
</comment>
<name>A0A8K1LRC9_9PASS</name>
<accession>A0A8K1LRC9</accession>
<feature type="compositionally biased region" description="Polar residues" evidence="1">
    <location>
        <begin position="922"/>
        <end position="931"/>
    </location>
</feature>
<feature type="region of interest" description="Disordered" evidence="1">
    <location>
        <begin position="97"/>
        <end position="123"/>
    </location>
</feature>
<feature type="region of interest" description="Disordered" evidence="1">
    <location>
        <begin position="309"/>
        <end position="359"/>
    </location>
</feature>
<evidence type="ECO:0000313" key="3">
    <source>
        <dbReference type="Proteomes" id="UP000796761"/>
    </source>
</evidence>
<feature type="region of interest" description="Disordered" evidence="1">
    <location>
        <begin position="1"/>
        <end position="52"/>
    </location>
</feature>
<reference evidence="2" key="1">
    <citation type="submission" date="2019-04" db="EMBL/GenBank/DDBJ databases">
        <title>Genome assembly of Zosterops borbonicus 15179.</title>
        <authorList>
            <person name="Leroy T."/>
            <person name="Anselmetti Y."/>
            <person name="Tilak M.-K."/>
            <person name="Nabholz B."/>
        </authorList>
    </citation>
    <scope>NUCLEOTIDE SEQUENCE</scope>
    <source>
        <strain evidence="2">HGM_15179</strain>
        <tissue evidence="2">Muscle</tissue>
    </source>
</reference>
<evidence type="ECO:0008006" key="4">
    <source>
        <dbReference type="Google" id="ProtNLM"/>
    </source>
</evidence>
<dbReference type="GO" id="GO:0006355">
    <property type="term" value="P:regulation of DNA-templated transcription"/>
    <property type="evidence" value="ECO:0007669"/>
    <property type="project" value="InterPro"/>
</dbReference>
<sequence length="1126" mass="115967">MFGLEQFEPQNGGRSGGQAERGFGQPGLSMSAHFKAPAFPGGGPAPADPALGALGEPPLLGMNMSLAGDGYGFPGRGPAELHGGGMQPPVHGFFGGQQPHGGPGGAPHPHQHPPHFGGGFGPDPGASCVHGGRLLGYSGALGGQTAFADGYEHMAEGQGGEGFGQQRPGTLPDFQHHGAGAASHAVPAPCLPLDQSPNRAASFHGLPAAGSSEPHGLEPRRLPAQGGVDSLEYNYPGDGPAGHFELPVFSPSEPEGQLPHYGGGRQVPAGGSFAGAPALPRAPGMAVAKAHQPQQHGVFFERFGGARKMSAGLEPGANARHPLMQQQQPPPPPPPPQPPQQPPGLLARQNSCPPAIPRQQQTEANAPNSNLQDNGPIMQNQHAQFEYPIHRLENRNMHPYTDPVFNMQHPPPQQPPNQRLQHFDAPYVSVAKRPRFDFPNTPGVERCASWGGGMHGPAMESHLSPTAYPGLPGEFTPPAPEAFGGPLPHGGPEHPALAQRQNAALVMKQMASRSQQRLRPPSLQQLGHHGEVGAPGGLPPPPFEREAGGGRSFDAPAPHLAPDSACGVALPSAPAERRGPADFAAQPGFPFAAAARQPAAHGAAPALSASPGAYPPPPPEFPPPPPPRPAASKLGALSLGSFSKAASKDNVFGQSCLAALSTACQNMIASLGAPNLNVTFNKKSPAEAKRKLSQAEPDPPPAAPDYFPAGPAVGGGGTGKAAGSAPLMPAESSLSPGYALEPVAGGEGKAGGGRGRGRRKRDSGHVSPGTFFDKFSAAEGGGAGVSPGQPAVPVAAGAPPGAAGAERGGGTPHDKPLTSPSWGKGSELLLAEQPDLMSSLDSGIQSVTKSDGSSPHVDFPDEVSTSYGNEDEVSSSSDNATSKPTRSPLLGGSPKLPRGEHTLLNGQKPLALGLLSTSTSTPDSYGLSTTAGAHPGTPSMEQVRTPTSTSAQDEIHPLEILQAQIQLQRQQFSISEDQPLGLKSKKGECAGQNGDSDLGSCCSEGVKGTMSTIDLDSLMAEHNSTWYLPGEKALMEGQEEDKPMAPWEKPKPPNPSKEVLTVEPLGLDPLDPSKACERAPGLNIMGLTVAGCLGTPWKTDVVFQGKELKRIRYVFKLADPQNLPGK</sequence>
<evidence type="ECO:0000313" key="2">
    <source>
        <dbReference type="EMBL" id="TRZ23131.1"/>
    </source>
</evidence>
<feature type="compositionally biased region" description="Pro residues" evidence="1">
    <location>
        <begin position="613"/>
        <end position="629"/>
    </location>
</feature>